<feature type="compositionally biased region" description="Basic and acidic residues" evidence="1">
    <location>
        <begin position="7"/>
        <end position="20"/>
    </location>
</feature>
<dbReference type="EMBL" id="FNBW01000006">
    <property type="protein sequence ID" value="SDF76876.1"/>
    <property type="molecule type" value="Genomic_DNA"/>
</dbReference>
<feature type="transmembrane region" description="Helical" evidence="2">
    <location>
        <begin position="31"/>
        <end position="50"/>
    </location>
</feature>
<dbReference type="AlphaFoldDB" id="A0A8G2BJS4"/>
<name>A0A8G2BJS4_9PROT</name>
<protein>
    <submittedName>
        <fullName evidence="3">Uncharacterized protein</fullName>
    </submittedName>
</protein>
<organism evidence="3 4">
    <name type="scientific">Thalassobaculum litoreum DSM 18839</name>
    <dbReference type="NCBI Taxonomy" id="1123362"/>
    <lineage>
        <taxon>Bacteria</taxon>
        <taxon>Pseudomonadati</taxon>
        <taxon>Pseudomonadota</taxon>
        <taxon>Alphaproteobacteria</taxon>
        <taxon>Rhodospirillales</taxon>
        <taxon>Thalassobaculaceae</taxon>
        <taxon>Thalassobaculum</taxon>
    </lineage>
</organism>
<keyword evidence="4" id="KW-1185">Reference proteome</keyword>
<feature type="region of interest" description="Disordered" evidence="1">
    <location>
        <begin position="1"/>
        <end position="20"/>
    </location>
</feature>
<keyword evidence="2" id="KW-1133">Transmembrane helix</keyword>
<evidence type="ECO:0000313" key="3">
    <source>
        <dbReference type="EMBL" id="SDF76876.1"/>
    </source>
</evidence>
<sequence>MTAMSDPHTDDSNPTPRKAEDIWAQRRGKNLAILATIMGLAVLFFVVTILRMS</sequence>
<dbReference type="Proteomes" id="UP000198615">
    <property type="component" value="Unassembled WGS sequence"/>
</dbReference>
<reference evidence="3 4" key="1">
    <citation type="submission" date="2016-10" db="EMBL/GenBank/DDBJ databases">
        <authorList>
            <person name="Varghese N."/>
            <person name="Submissions S."/>
        </authorList>
    </citation>
    <scope>NUCLEOTIDE SEQUENCE [LARGE SCALE GENOMIC DNA]</scope>
    <source>
        <strain evidence="3 4">DSM 18839</strain>
    </source>
</reference>
<gene>
    <name evidence="3" type="ORF">SAMN05660686_02280</name>
</gene>
<proteinExistence type="predicted"/>
<keyword evidence="2" id="KW-0472">Membrane</keyword>
<evidence type="ECO:0000313" key="4">
    <source>
        <dbReference type="Proteomes" id="UP000198615"/>
    </source>
</evidence>
<comment type="caution">
    <text evidence="3">The sequence shown here is derived from an EMBL/GenBank/DDBJ whole genome shotgun (WGS) entry which is preliminary data.</text>
</comment>
<evidence type="ECO:0000256" key="2">
    <source>
        <dbReference type="SAM" id="Phobius"/>
    </source>
</evidence>
<accession>A0A8G2BJS4</accession>
<keyword evidence="2" id="KW-0812">Transmembrane</keyword>
<evidence type="ECO:0000256" key="1">
    <source>
        <dbReference type="SAM" id="MobiDB-lite"/>
    </source>
</evidence>